<protein>
    <submittedName>
        <fullName evidence="1">Glycosyltransferase</fullName>
    </submittedName>
</protein>
<dbReference type="NCBIfam" id="TIGR04282">
    <property type="entry name" value="glyco_like_cofC"/>
    <property type="match status" value="1"/>
</dbReference>
<dbReference type="EMBL" id="VCDI01000004">
    <property type="protein sequence ID" value="TLU72182.1"/>
    <property type="molecule type" value="Genomic_DNA"/>
</dbReference>
<dbReference type="RefSeq" id="WP_138326588.1">
    <property type="nucleotide sequence ID" value="NZ_VCDI01000004.1"/>
</dbReference>
<proteinExistence type="predicted"/>
<evidence type="ECO:0000313" key="2">
    <source>
        <dbReference type="Proteomes" id="UP000305654"/>
    </source>
</evidence>
<keyword evidence="1" id="KW-0808">Transferase</keyword>
<dbReference type="SUPFAM" id="SSF53448">
    <property type="entry name" value="Nucleotide-diphospho-sugar transferases"/>
    <property type="match status" value="1"/>
</dbReference>
<dbReference type="Pfam" id="PF09837">
    <property type="entry name" value="DUF2064"/>
    <property type="match status" value="1"/>
</dbReference>
<keyword evidence="2" id="KW-1185">Reference proteome</keyword>
<dbReference type="GO" id="GO:0016740">
    <property type="term" value="F:transferase activity"/>
    <property type="evidence" value="ECO:0007669"/>
    <property type="project" value="UniProtKB-KW"/>
</dbReference>
<dbReference type="OrthoDB" id="9798250at2"/>
<dbReference type="InterPro" id="IPR018641">
    <property type="entry name" value="Trfase_1_rSAM/seldom-assoc"/>
</dbReference>
<dbReference type="AlphaFoldDB" id="A0A5R9J3R2"/>
<dbReference type="PANTHER" id="PTHR36529:SF1">
    <property type="entry name" value="GLYCOSYLTRANSFERASE"/>
    <property type="match status" value="1"/>
</dbReference>
<sequence length="191" mass="20111">MSPGLAIFARYPTPGLAKTRLIPAVGAAAAASIHRRLVERTLQAARGSGLKFELRVTGAEPAVFSEWLGEDVAVVGQGDGDLGDRLARVPAPGMVIGSDAPGLTAARLREAAAALATHDAVIGPALDGGYYLLGFRAPVLFAFEGMAWSTDTVFAETMRRLQEHGIAPLVLPPLADIDRPEDLADWPELHP</sequence>
<accession>A0A5R9J3R2</accession>
<dbReference type="PANTHER" id="PTHR36529">
    <property type="entry name" value="SLL1095 PROTEIN"/>
    <property type="match status" value="1"/>
</dbReference>
<organism evidence="1 2">
    <name type="scientific">Lichenicoccus roseus</name>
    <dbReference type="NCBI Taxonomy" id="2683649"/>
    <lineage>
        <taxon>Bacteria</taxon>
        <taxon>Pseudomonadati</taxon>
        <taxon>Pseudomonadota</taxon>
        <taxon>Alphaproteobacteria</taxon>
        <taxon>Acetobacterales</taxon>
        <taxon>Acetobacteraceae</taxon>
        <taxon>Lichenicoccus</taxon>
    </lineage>
</organism>
<dbReference type="InterPro" id="IPR029044">
    <property type="entry name" value="Nucleotide-diphossugar_trans"/>
</dbReference>
<comment type="caution">
    <text evidence="1">The sequence shown here is derived from an EMBL/GenBank/DDBJ whole genome shotgun (WGS) entry which is preliminary data.</text>
</comment>
<dbReference type="Proteomes" id="UP000305654">
    <property type="component" value="Unassembled WGS sequence"/>
</dbReference>
<name>A0A5R9J3R2_9PROT</name>
<reference evidence="1 2" key="1">
    <citation type="submission" date="2019-05" db="EMBL/GenBank/DDBJ databases">
        <authorList>
            <person name="Pankratov T."/>
            <person name="Grouzdev D."/>
        </authorList>
    </citation>
    <scope>NUCLEOTIDE SEQUENCE [LARGE SCALE GENOMIC DNA]</scope>
    <source>
        <strain evidence="1 2">KEBCLARHB70R</strain>
    </source>
</reference>
<evidence type="ECO:0000313" key="1">
    <source>
        <dbReference type="EMBL" id="TLU72182.1"/>
    </source>
</evidence>
<dbReference type="Gene3D" id="3.90.550.10">
    <property type="entry name" value="Spore Coat Polysaccharide Biosynthesis Protein SpsA, Chain A"/>
    <property type="match status" value="1"/>
</dbReference>
<gene>
    <name evidence="1" type="ORF">FE263_13790</name>
</gene>